<dbReference type="AlphaFoldDB" id="A0A1E3HLF7"/>
<organism evidence="2 3">
    <name type="scientific">Cryptococcus amylolentus CBS 6039</name>
    <dbReference type="NCBI Taxonomy" id="1295533"/>
    <lineage>
        <taxon>Eukaryota</taxon>
        <taxon>Fungi</taxon>
        <taxon>Dikarya</taxon>
        <taxon>Basidiomycota</taxon>
        <taxon>Agaricomycotina</taxon>
        <taxon>Tremellomycetes</taxon>
        <taxon>Tremellales</taxon>
        <taxon>Cryptococcaceae</taxon>
        <taxon>Cryptococcus</taxon>
    </lineage>
</organism>
<protein>
    <submittedName>
        <fullName evidence="2">Uncharacterized protein</fullName>
    </submittedName>
</protein>
<feature type="transmembrane region" description="Helical" evidence="1">
    <location>
        <begin position="235"/>
        <end position="257"/>
    </location>
</feature>
<dbReference type="Proteomes" id="UP000094065">
    <property type="component" value="Unassembled WGS sequence"/>
</dbReference>
<keyword evidence="1" id="KW-1133">Transmembrane helix</keyword>
<gene>
    <name evidence="2" type="ORF">L202_05208</name>
</gene>
<dbReference type="EMBL" id="AWGJ01000008">
    <property type="protein sequence ID" value="ODN76546.1"/>
    <property type="molecule type" value="Genomic_DNA"/>
</dbReference>
<evidence type="ECO:0000313" key="2">
    <source>
        <dbReference type="EMBL" id="ODN76546.1"/>
    </source>
</evidence>
<evidence type="ECO:0000313" key="3">
    <source>
        <dbReference type="Proteomes" id="UP000094065"/>
    </source>
</evidence>
<evidence type="ECO:0000256" key="1">
    <source>
        <dbReference type="SAM" id="Phobius"/>
    </source>
</evidence>
<dbReference type="RefSeq" id="XP_018991920.1">
    <property type="nucleotide sequence ID" value="XM_019139429.1"/>
</dbReference>
<sequence length="265" mass="29573">MEPLRPRYDLARPIAVPAPSHAGCTFCNSYSDAPTQLAPLSPPPEPTLTTLTPLAPVHDHLLALLLQREYLGPSTTMSLAPVIFDHAKYNLYRRVRMTEGLLVGLEKRKSRKRKLDCLECVRELEIDTMEGMWALTNLYSPKRSHSPYHCSTLCPMCTQCTFIASSCLVNIFWKDELTEGVMKQLGGGAQVTFYGANHVDDEGRAVRRRKTFALPGRLLKAEGGAELRYQRRKKIAMLMFTFTLIICGIIVIAPWGAVGHVENGA</sequence>
<accession>A0A1E3HLF7</accession>
<reference evidence="2 3" key="1">
    <citation type="submission" date="2016-06" db="EMBL/GenBank/DDBJ databases">
        <title>Evolution of pathogenesis and genome organization in the Tremellales.</title>
        <authorList>
            <person name="Cuomo C."/>
            <person name="Litvintseva A."/>
            <person name="Heitman J."/>
            <person name="Chen Y."/>
            <person name="Sun S."/>
            <person name="Springer D."/>
            <person name="Dromer F."/>
            <person name="Young S."/>
            <person name="Zeng Q."/>
            <person name="Chapman S."/>
            <person name="Gujja S."/>
            <person name="Saif S."/>
            <person name="Birren B."/>
        </authorList>
    </citation>
    <scope>NUCLEOTIDE SEQUENCE [LARGE SCALE GENOMIC DNA]</scope>
    <source>
        <strain evidence="2 3">CBS 6039</strain>
    </source>
</reference>
<keyword evidence="1" id="KW-0812">Transmembrane</keyword>
<keyword evidence="3" id="KW-1185">Reference proteome</keyword>
<proteinExistence type="predicted"/>
<comment type="caution">
    <text evidence="2">The sequence shown here is derived from an EMBL/GenBank/DDBJ whole genome shotgun (WGS) entry which is preliminary data.</text>
</comment>
<name>A0A1E3HLF7_9TREE</name>
<dbReference type="GeneID" id="30156517"/>
<keyword evidence="1" id="KW-0472">Membrane</keyword>
<dbReference type="OrthoDB" id="10381063at2759"/>